<dbReference type="EMBL" id="BOMM01000007">
    <property type="protein sequence ID" value="GIE09185.1"/>
    <property type="molecule type" value="Genomic_DNA"/>
</dbReference>
<protein>
    <submittedName>
        <fullName evidence="2">Uncharacterized protein</fullName>
    </submittedName>
</protein>
<evidence type="ECO:0000256" key="1">
    <source>
        <dbReference type="SAM" id="MobiDB-lite"/>
    </source>
</evidence>
<name>A0A919IVE0_9ACTN</name>
<reference evidence="2" key="1">
    <citation type="submission" date="2021-01" db="EMBL/GenBank/DDBJ databases">
        <title>Whole genome shotgun sequence of Actinoplanes ferrugineus NBRC 15555.</title>
        <authorList>
            <person name="Komaki H."/>
            <person name="Tamura T."/>
        </authorList>
    </citation>
    <scope>NUCLEOTIDE SEQUENCE</scope>
    <source>
        <strain evidence="2">NBRC 15555</strain>
    </source>
</reference>
<organism evidence="2 3">
    <name type="scientific">Paractinoplanes ferrugineus</name>
    <dbReference type="NCBI Taxonomy" id="113564"/>
    <lineage>
        <taxon>Bacteria</taxon>
        <taxon>Bacillati</taxon>
        <taxon>Actinomycetota</taxon>
        <taxon>Actinomycetes</taxon>
        <taxon>Micromonosporales</taxon>
        <taxon>Micromonosporaceae</taxon>
        <taxon>Paractinoplanes</taxon>
    </lineage>
</organism>
<evidence type="ECO:0000313" key="2">
    <source>
        <dbReference type="EMBL" id="GIE09185.1"/>
    </source>
</evidence>
<feature type="region of interest" description="Disordered" evidence="1">
    <location>
        <begin position="1"/>
        <end position="63"/>
    </location>
</feature>
<dbReference type="Proteomes" id="UP000598174">
    <property type="component" value="Unassembled WGS sequence"/>
</dbReference>
<dbReference type="AlphaFoldDB" id="A0A919IVE0"/>
<comment type="caution">
    <text evidence="2">The sequence shown here is derived from an EMBL/GenBank/DDBJ whole genome shotgun (WGS) entry which is preliminary data.</text>
</comment>
<proteinExistence type="predicted"/>
<sequence>MLGQRTGVSNTGESQRPPEGSAPLRQREAGRIRMQMRSPTRQSPIRIGLKAGKVPVTSQNEPE</sequence>
<feature type="compositionally biased region" description="Polar residues" evidence="1">
    <location>
        <begin position="1"/>
        <end position="14"/>
    </location>
</feature>
<accession>A0A919IVE0</accession>
<evidence type="ECO:0000313" key="3">
    <source>
        <dbReference type="Proteomes" id="UP000598174"/>
    </source>
</evidence>
<gene>
    <name evidence="2" type="ORF">Afe05nite_10250</name>
</gene>
<keyword evidence="3" id="KW-1185">Reference proteome</keyword>